<dbReference type="OrthoDB" id="8641877at2"/>
<feature type="domain" description="Amidase" evidence="1">
    <location>
        <begin position="21"/>
        <end position="414"/>
    </location>
</feature>
<dbReference type="Proteomes" id="UP000433577">
    <property type="component" value="Chromosome 3"/>
</dbReference>
<evidence type="ECO:0000259" key="1">
    <source>
        <dbReference type="Pfam" id="PF01425"/>
    </source>
</evidence>
<organism evidence="2 3">
    <name type="scientific">Paraburkholderia acidisoli</name>
    <dbReference type="NCBI Taxonomy" id="2571748"/>
    <lineage>
        <taxon>Bacteria</taxon>
        <taxon>Pseudomonadati</taxon>
        <taxon>Pseudomonadota</taxon>
        <taxon>Betaproteobacteria</taxon>
        <taxon>Burkholderiales</taxon>
        <taxon>Burkholderiaceae</taxon>
        <taxon>Paraburkholderia</taxon>
    </lineage>
</organism>
<reference evidence="2 3" key="1">
    <citation type="submission" date="2019-12" db="EMBL/GenBank/DDBJ databases">
        <title>Paraburkholderia acidiphila 7Q-K02 sp. nov and Paraburkholderia acidisoli DHF22 sp. nov., two strains isolated from forest soil.</title>
        <authorList>
            <person name="Gao Z."/>
            <person name="Qiu L."/>
        </authorList>
    </citation>
    <scope>NUCLEOTIDE SEQUENCE [LARGE SCALE GENOMIC DNA]</scope>
    <source>
        <strain evidence="2 3">DHF22</strain>
    </source>
</reference>
<dbReference type="PANTHER" id="PTHR11895">
    <property type="entry name" value="TRANSAMIDASE"/>
    <property type="match status" value="1"/>
</dbReference>
<evidence type="ECO:0000313" key="2">
    <source>
        <dbReference type="EMBL" id="QGZ64630.1"/>
    </source>
</evidence>
<sequence length="444" mass="45963">MTETTSSFVTALIAQRGNVAASRACIDAAIARADALEGSLHAFTHRPRSYVEPDACAPLAGLPVGVKDLIDTIDMPTSYGSPIYRGHRPQADAAIVTLLREYGALVFGKTVTTEFAWRQPGPTVNPWRATHTPGGSSSGSAAAVGAGIVPLALGTQTVGSVVRPAAYCGAVGYKPSYGSISREGVHPLAASLDHIGFFAQSVEVAALAHALFVAAKPEAIDSVAAWQTWFAPLAAPPRLGIVRTPFDGRMQDAQQANFAASLARLRAAGAEVVEIEFGADLAQIVDALQVILRVEAWHAVGPAAQAHRALLSEPMRNLIDEGAAMPEARYREALALQATLREQSAALLAGCDALVSVPATGGAPEGLDDTGDPVFCAPWSLLGVPAVTVPSGWTELGLPLGFQIVGAFGEDLATLRAAAWVERALATPAAPRDLAPEAPGEVAA</sequence>
<dbReference type="SUPFAM" id="SSF75304">
    <property type="entry name" value="Amidase signature (AS) enzymes"/>
    <property type="match status" value="1"/>
</dbReference>
<dbReference type="RefSeq" id="WP_158954255.1">
    <property type="nucleotide sequence ID" value="NZ_CP046915.1"/>
</dbReference>
<dbReference type="KEGG" id="pacs:FAZ98_22605"/>
<evidence type="ECO:0000313" key="3">
    <source>
        <dbReference type="Proteomes" id="UP000433577"/>
    </source>
</evidence>
<gene>
    <name evidence="2" type="ORF">FAZ98_22605</name>
</gene>
<keyword evidence="3" id="KW-1185">Reference proteome</keyword>
<dbReference type="InterPro" id="IPR036928">
    <property type="entry name" value="AS_sf"/>
</dbReference>
<dbReference type="AlphaFoldDB" id="A0A7Z2GN68"/>
<accession>A0A7Z2GN68</accession>
<dbReference type="InterPro" id="IPR023631">
    <property type="entry name" value="Amidase_dom"/>
</dbReference>
<protein>
    <submittedName>
        <fullName evidence="2">Amidase</fullName>
    </submittedName>
</protein>
<dbReference type="Pfam" id="PF01425">
    <property type="entry name" value="Amidase"/>
    <property type="match status" value="1"/>
</dbReference>
<name>A0A7Z2GN68_9BURK</name>
<dbReference type="Gene3D" id="3.90.1300.10">
    <property type="entry name" value="Amidase signature (AS) domain"/>
    <property type="match status" value="1"/>
</dbReference>
<dbReference type="InterPro" id="IPR000120">
    <property type="entry name" value="Amidase"/>
</dbReference>
<dbReference type="EMBL" id="CP046915">
    <property type="protein sequence ID" value="QGZ64630.1"/>
    <property type="molecule type" value="Genomic_DNA"/>
</dbReference>
<proteinExistence type="predicted"/>
<dbReference type="PANTHER" id="PTHR11895:SF151">
    <property type="entry name" value="GLUTAMYL-TRNA(GLN) AMIDOTRANSFERASE SUBUNIT A"/>
    <property type="match status" value="1"/>
</dbReference>
<dbReference type="GO" id="GO:0003824">
    <property type="term" value="F:catalytic activity"/>
    <property type="evidence" value="ECO:0007669"/>
    <property type="project" value="InterPro"/>
</dbReference>